<reference evidence="1 2" key="1">
    <citation type="submission" date="2014-04" db="EMBL/GenBank/DDBJ databases">
        <authorList>
            <consortium name="DOE Joint Genome Institute"/>
            <person name="Kuo A."/>
            <person name="Kohler A."/>
            <person name="Costa M.D."/>
            <person name="Nagy L.G."/>
            <person name="Floudas D."/>
            <person name="Copeland A."/>
            <person name="Barry K.W."/>
            <person name="Cichocki N."/>
            <person name="Veneault-Fourrey C."/>
            <person name="LaButti K."/>
            <person name="Lindquist E.A."/>
            <person name="Lipzen A."/>
            <person name="Lundell T."/>
            <person name="Morin E."/>
            <person name="Murat C."/>
            <person name="Sun H."/>
            <person name="Tunlid A."/>
            <person name="Henrissat B."/>
            <person name="Grigoriev I.V."/>
            <person name="Hibbett D.S."/>
            <person name="Martin F."/>
            <person name="Nordberg H.P."/>
            <person name="Cantor M.N."/>
            <person name="Hua S.X."/>
        </authorList>
    </citation>
    <scope>NUCLEOTIDE SEQUENCE [LARGE SCALE GENOMIC DNA]</scope>
    <source>
        <strain evidence="1 2">Marx 270</strain>
    </source>
</reference>
<dbReference type="EMBL" id="KN831959">
    <property type="protein sequence ID" value="KIO07835.1"/>
    <property type="molecule type" value="Genomic_DNA"/>
</dbReference>
<gene>
    <name evidence="1" type="ORF">M404DRAFT_398909</name>
</gene>
<accession>A0A0C3P492</accession>
<dbReference type="HOGENOM" id="CLU_1797243_0_0_1"/>
<sequence>MKRTRKGRCQNTQEFAAGTEHKYINSPLLTLGTHHDLGTFLYGRHEHHGRWKIRDVLVFWREHRAPPAGLQCDFVIGRYHRASALPIYSTSFSTYRGSPGQACKASTVWRDCWVKFIDVFHTNSYLFSGRIKIVMPFPLPSSSR</sequence>
<reference evidence="2" key="2">
    <citation type="submission" date="2015-01" db="EMBL/GenBank/DDBJ databases">
        <title>Evolutionary Origins and Diversification of the Mycorrhizal Mutualists.</title>
        <authorList>
            <consortium name="DOE Joint Genome Institute"/>
            <consortium name="Mycorrhizal Genomics Consortium"/>
            <person name="Kohler A."/>
            <person name="Kuo A."/>
            <person name="Nagy L.G."/>
            <person name="Floudas D."/>
            <person name="Copeland A."/>
            <person name="Barry K.W."/>
            <person name="Cichocki N."/>
            <person name="Veneault-Fourrey C."/>
            <person name="LaButti K."/>
            <person name="Lindquist E.A."/>
            <person name="Lipzen A."/>
            <person name="Lundell T."/>
            <person name="Morin E."/>
            <person name="Murat C."/>
            <person name="Riley R."/>
            <person name="Ohm R."/>
            <person name="Sun H."/>
            <person name="Tunlid A."/>
            <person name="Henrissat B."/>
            <person name="Grigoriev I.V."/>
            <person name="Hibbett D.S."/>
            <person name="Martin F."/>
        </authorList>
    </citation>
    <scope>NUCLEOTIDE SEQUENCE [LARGE SCALE GENOMIC DNA]</scope>
    <source>
        <strain evidence="2">Marx 270</strain>
    </source>
</reference>
<protein>
    <submittedName>
        <fullName evidence="1">Uncharacterized protein</fullName>
    </submittedName>
</protein>
<evidence type="ECO:0000313" key="2">
    <source>
        <dbReference type="Proteomes" id="UP000054217"/>
    </source>
</evidence>
<organism evidence="1 2">
    <name type="scientific">Pisolithus tinctorius Marx 270</name>
    <dbReference type="NCBI Taxonomy" id="870435"/>
    <lineage>
        <taxon>Eukaryota</taxon>
        <taxon>Fungi</taxon>
        <taxon>Dikarya</taxon>
        <taxon>Basidiomycota</taxon>
        <taxon>Agaricomycotina</taxon>
        <taxon>Agaricomycetes</taxon>
        <taxon>Agaricomycetidae</taxon>
        <taxon>Boletales</taxon>
        <taxon>Sclerodermatineae</taxon>
        <taxon>Pisolithaceae</taxon>
        <taxon>Pisolithus</taxon>
    </lineage>
</organism>
<evidence type="ECO:0000313" key="1">
    <source>
        <dbReference type="EMBL" id="KIO07835.1"/>
    </source>
</evidence>
<proteinExistence type="predicted"/>
<dbReference type="Proteomes" id="UP000054217">
    <property type="component" value="Unassembled WGS sequence"/>
</dbReference>
<keyword evidence="2" id="KW-1185">Reference proteome</keyword>
<dbReference type="InParanoid" id="A0A0C3P492"/>
<name>A0A0C3P492_PISTI</name>
<dbReference type="AlphaFoldDB" id="A0A0C3P492"/>